<proteinExistence type="inferred from homology"/>
<dbReference type="Pfam" id="PF01523">
    <property type="entry name" value="PmbA_TldD_1st"/>
    <property type="match status" value="1"/>
</dbReference>
<comment type="caution">
    <text evidence="3">The sequence shown here is derived from an EMBL/GenBank/DDBJ whole genome shotgun (WGS) entry which is preliminary data.</text>
</comment>
<evidence type="ECO:0000313" key="4">
    <source>
        <dbReference type="Proteomes" id="UP000319619"/>
    </source>
</evidence>
<feature type="domain" description="Metalloprotease TldD/E N-terminal" evidence="2">
    <location>
        <begin position="29"/>
        <end position="86"/>
    </location>
</feature>
<dbReference type="AlphaFoldDB" id="A0A532UVU0"/>
<evidence type="ECO:0000256" key="1">
    <source>
        <dbReference type="ARBA" id="ARBA00005836"/>
    </source>
</evidence>
<reference evidence="3 4" key="1">
    <citation type="submission" date="2017-06" db="EMBL/GenBank/DDBJ databases">
        <title>Novel microbial phyla capable of carbon fixation and sulfur reduction in deep-sea sediments.</title>
        <authorList>
            <person name="Huang J."/>
            <person name="Baker B."/>
            <person name="Wang Y."/>
        </authorList>
    </citation>
    <scope>NUCLEOTIDE SEQUENCE [LARGE SCALE GENOMIC DNA]</scope>
    <source>
        <strain evidence="3">B3_LCP</strain>
    </source>
</reference>
<gene>
    <name evidence="3" type="ORF">CEE37_11580</name>
</gene>
<dbReference type="Gene3D" id="3.30.2290.10">
    <property type="entry name" value="PmbA/TldD superfamily"/>
    <property type="match status" value="1"/>
</dbReference>
<dbReference type="InterPro" id="IPR002510">
    <property type="entry name" value="Metalloprtase-TldD/E_N"/>
</dbReference>
<name>A0A532UVU0_UNCL8</name>
<accession>A0A532UVU0</accession>
<sequence length="101" mass="11125">MDHEEAQSLVAKTLSLSDADETEVLLAGENEDLTRFSDNAISQNVSRSTVELTVKVHLGSKVGRATTDKFDRESLKRVVANAKKIAAQQNDNLELLPLYLL</sequence>
<evidence type="ECO:0000313" key="3">
    <source>
        <dbReference type="EMBL" id="TKJ39058.1"/>
    </source>
</evidence>
<comment type="similarity">
    <text evidence="1">Belongs to the peptidase U62 family.</text>
</comment>
<dbReference type="GO" id="GO:0006508">
    <property type="term" value="P:proteolysis"/>
    <property type="evidence" value="ECO:0007669"/>
    <property type="project" value="InterPro"/>
</dbReference>
<dbReference type="InterPro" id="IPR035068">
    <property type="entry name" value="TldD/PmbA_N"/>
</dbReference>
<dbReference type="SUPFAM" id="SSF111283">
    <property type="entry name" value="Putative modulator of DNA gyrase, PmbA/TldD"/>
    <property type="match status" value="1"/>
</dbReference>
<dbReference type="PANTHER" id="PTHR43666:SF1">
    <property type="entry name" value="CONSERVED PROTEIN"/>
    <property type="match status" value="1"/>
</dbReference>
<protein>
    <recommendedName>
        <fullName evidence="2">Metalloprotease TldD/E N-terminal domain-containing protein</fullName>
    </recommendedName>
</protein>
<dbReference type="PANTHER" id="PTHR43666">
    <property type="entry name" value="TLDD PROTEIN"/>
    <property type="match status" value="1"/>
</dbReference>
<dbReference type="Proteomes" id="UP000319619">
    <property type="component" value="Unassembled WGS sequence"/>
</dbReference>
<dbReference type="GO" id="GO:0008237">
    <property type="term" value="F:metallopeptidase activity"/>
    <property type="evidence" value="ECO:0007669"/>
    <property type="project" value="InterPro"/>
</dbReference>
<dbReference type="InterPro" id="IPR036059">
    <property type="entry name" value="TldD/PmbA_sf"/>
</dbReference>
<dbReference type="EMBL" id="NJBN01000008">
    <property type="protein sequence ID" value="TKJ39058.1"/>
    <property type="molecule type" value="Genomic_DNA"/>
</dbReference>
<organism evidence="3 4">
    <name type="scientific">candidate division LCP-89 bacterium B3_LCP</name>
    <dbReference type="NCBI Taxonomy" id="2012998"/>
    <lineage>
        <taxon>Bacteria</taxon>
        <taxon>Pseudomonadati</taxon>
        <taxon>Bacteria division LCP-89</taxon>
    </lineage>
</organism>
<evidence type="ECO:0000259" key="2">
    <source>
        <dbReference type="Pfam" id="PF01523"/>
    </source>
</evidence>